<organism evidence="5 6">
    <name type="scientific">Paenibacillus curdlanolyticus YK9</name>
    <dbReference type="NCBI Taxonomy" id="717606"/>
    <lineage>
        <taxon>Bacteria</taxon>
        <taxon>Bacillati</taxon>
        <taxon>Bacillota</taxon>
        <taxon>Bacilli</taxon>
        <taxon>Bacillales</taxon>
        <taxon>Paenibacillaceae</taxon>
        <taxon>Paenibacillus</taxon>
    </lineage>
</organism>
<sequence>MWLMSANAIPTIRDVAKKADVSVATVSRILNDLGGYSDKTKQKVMETIEQMGFRPNAIARSLNNRQTQTIGVLFPALNSEFSSALLHGIEEYAHNHRYSVLVCNTDTDGHRTLDYLQVLREKQVDGLIFVSEVLTEAYKEELRAMKIPVVLVSSATDDPQYPHIKIDDRQAAYDATNYLITKGHRQIAMISGTPEDLNATIPRMEGYTQALLDHGLAVNQQWIAYGNFFYESGAQAMEQLLRDNVEFTAVFAASDEMAIGAMHYAAKAGIHVPDQLSIIGFDDIRLSTMVHPPLSTVHQPLRELGQEAAGKLLEMAKTGQVATSLILPHRIMERQTVKELNSL</sequence>
<dbReference type="PROSITE" id="PS50932">
    <property type="entry name" value="HTH_LACI_2"/>
    <property type="match status" value="1"/>
</dbReference>
<keyword evidence="3" id="KW-0804">Transcription</keyword>
<dbReference type="GO" id="GO:0000976">
    <property type="term" value="F:transcription cis-regulatory region binding"/>
    <property type="evidence" value="ECO:0007669"/>
    <property type="project" value="TreeGrafter"/>
</dbReference>
<dbReference type="PRINTS" id="PR00036">
    <property type="entry name" value="HTHLACI"/>
</dbReference>
<evidence type="ECO:0000256" key="2">
    <source>
        <dbReference type="ARBA" id="ARBA00023125"/>
    </source>
</evidence>
<evidence type="ECO:0000313" key="5">
    <source>
        <dbReference type="EMBL" id="EFM08933.1"/>
    </source>
</evidence>
<feature type="domain" description="HTH lacI-type" evidence="4">
    <location>
        <begin position="10"/>
        <end position="64"/>
    </location>
</feature>
<dbReference type="PROSITE" id="PS00356">
    <property type="entry name" value="HTH_LACI_1"/>
    <property type="match status" value="1"/>
</dbReference>
<dbReference type="InterPro" id="IPR001761">
    <property type="entry name" value="Peripla_BP/Lac1_sug-bd_dom"/>
</dbReference>
<dbReference type="AlphaFoldDB" id="E0IFF7"/>
<protein>
    <submittedName>
        <fullName evidence="5">Transcriptional regulator, LacI family</fullName>
    </submittedName>
</protein>
<dbReference type="SMART" id="SM00354">
    <property type="entry name" value="HTH_LACI"/>
    <property type="match status" value="1"/>
</dbReference>
<dbReference type="CDD" id="cd19975">
    <property type="entry name" value="PBP1_CcpA-like"/>
    <property type="match status" value="1"/>
</dbReference>
<dbReference type="InterPro" id="IPR028082">
    <property type="entry name" value="Peripla_BP_I"/>
</dbReference>
<evidence type="ECO:0000256" key="1">
    <source>
        <dbReference type="ARBA" id="ARBA00023015"/>
    </source>
</evidence>
<evidence type="ECO:0000313" key="6">
    <source>
        <dbReference type="Proteomes" id="UP000005387"/>
    </source>
</evidence>
<keyword evidence="1" id="KW-0805">Transcription regulation</keyword>
<name>E0IFF7_9BACL</name>
<accession>E0IFF7</accession>
<dbReference type="Proteomes" id="UP000005387">
    <property type="component" value="Unassembled WGS sequence"/>
</dbReference>
<dbReference type="CDD" id="cd01392">
    <property type="entry name" value="HTH_LacI"/>
    <property type="match status" value="1"/>
</dbReference>
<dbReference type="PANTHER" id="PTHR30146">
    <property type="entry name" value="LACI-RELATED TRANSCRIPTIONAL REPRESSOR"/>
    <property type="match status" value="1"/>
</dbReference>
<gene>
    <name evidence="5" type="ORF">PaecuDRAFT_4398</name>
</gene>
<dbReference type="InterPro" id="IPR010982">
    <property type="entry name" value="Lambda_DNA-bd_dom_sf"/>
</dbReference>
<dbReference type="InterPro" id="IPR000843">
    <property type="entry name" value="HTH_LacI"/>
</dbReference>
<keyword evidence="6" id="KW-1185">Reference proteome</keyword>
<dbReference type="PANTHER" id="PTHR30146:SF109">
    <property type="entry name" value="HTH-TYPE TRANSCRIPTIONAL REGULATOR GALS"/>
    <property type="match status" value="1"/>
</dbReference>
<proteinExistence type="predicted"/>
<keyword evidence="2" id="KW-0238">DNA-binding</keyword>
<reference evidence="5 6" key="1">
    <citation type="submission" date="2010-07" db="EMBL/GenBank/DDBJ databases">
        <title>The draft genome of Paenibacillus curdlanolyticus YK9.</title>
        <authorList>
            <consortium name="US DOE Joint Genome Institute (JGI-PGF)"/>
            <person name="Lucas S."/>
            <person name="Copeland A."/>
            <person name="Lapidus A."/>
            <person name="Cheng J.-F."/>
            <person name="Bruce D."/>
            <person name="Goodwin L."/>
            <person name="Pitluck S."/>
            <person name="Land M.L."/>
            <person name="Hauser L."/>
            <person name="Chang Y.-J."/>
            <person name="Jeffries C."/>
            <person name="Anderson I.J."/>
            <person name="Johnson E."/>
            <person name="Loganathan U."/>
            <person name="Mulhopadhyay B."/>
            <person name="Kyrpides N."/>
            <person name="Woyke T.J."/>
        </authorList>
    </citation>
    <scope>NUCLEOTIDE SEQUENCE [LARGE SCALE GENOMIC DNA]</scope>
    <source>
        <strain evidence="5 6">YK9</strain>
    </source>
</reference>
<dbReference type="eggNOG" id="COG1609">
    <property type="taxonomic scope" value="Bacteria"/>
</dbReference>
<dbReference type="Pfam" id="PF00532">
    <property type="entry name" value="Peripla_BP_1"/>
    <property type="match status" value="1"/>
</dbReference>
<dbReference type="SUPFAM" id="SSF53822">
    <property type="entry name" value="Periplasmic binding protein-like I"/>
    <property type="match status" value="1"/>
</dbReference>
<dbReference type="STRING" id="717606.PaecuDRAFT_4398"/>
<dbReference type="Gene3D" id="3.40.50.2300">
    <property type="match status" value="2"/>
</dbReference>
<dbReference type="SUPFAM" id="SSF47413">
    <property type="entry name" value="lambda repressor-like DNA-binding domains"/>
    <property type="match status" value="1"/>
</dbReference>
<evidence type="ECO:0000259" key="4">
    <source>
        <dbReference type="PROSITE" id="PS50932"/>
    </source>
</evidence>
<evidence type="ECO:0000256" key="3">
    <source>
        <dbReference type="ARBA" id="ARBA00023163"/>
    </source>
</evidence>
<dbReference type="GO" id="GO:0003700">
    <property type="term" value="F:DNA-binding transcription factor activity"/>
    <property type="evidence" value="ECO:0007669"/>
    <property type="project" value="TreeGrafter"/>
</dbReference>
<dbReference type="EMBL" id="AEDD01000013">
    <property type="protein sequence ID" value="EFM08933.1"/>
    <property type="molecule type" value="Genomic_DNA"/>
</dbReference>
<dbReference type="Gene3D" id="1.10.260.40">
    <property type="entry name" value="lambda repressor-like DNA-binding domains"/>
    <property type="match status" value="1"/>
</dbReference>
<dbReference type="Pfam" id="PF00356">
    <property type="entry name" value="LacI"/>
    <property type="match status" value="1"/>
</dbReference>